<protein>
    <submittedName>
        <fullName evidence="2">Uncharacterized protein</fullName>
    </submittedName>
</protein>
<keyword evidence="3" id="KW-1185">Reference proteome</keyword>
<dbReference type="EMBL" id="ML977694">
    <property type="protein sequence ID" value="KAF1993607.1"/>
    <property type="molecule type" value="Genomic_DNA"/>
</dbReference>
<evidence type="ECO:0000256" key="1">
    <source>
        <dbReference type="SAM" id="Phobius"/>
    </source>
</evidence>
<evidence type="ECO:0000313" key="2">
    <source>
        <dbReference type="EMBL" id="KAF1993607.1"/>
    </source>
</evidence>
<dbReference type="PANTHER" id="PTHR35394">
    <property type="entry name" value="DUF3176 DOMAIN-CONTAINING PROTEIN"/>
    <property type="match status" value="1"/>
</dbReference>
<organism evidence="2 3">
    <name type="scientific">Amniculicola lignicola CBS 123094</name>
    <dbReference type="NCBI Taxonomy" id="1392246"/>
    <lineage>
        <taxon>Eukaryota</taxon>
        <taxon>Fungi</taxon>
        <taxon>Dikarya</taxon>
        <taxon>Ascomycota</taxon>
        <taxon>Pezizomycotina</taxon>
        <taxon>Dothideomycetes</taxon>
        <taxon>Pleosporomycetidae</taxon>
        <taxon>Pleosporales</taxon>
        <taxon>Amniculicolaceae</taxon>
        <taxon>Amniculicola</taxon>
    </lineage>
</organism>
<reference evidence="2" key="1">
    <citation type="journal article" date="2020" name="Stud. Mycol.">
        <title>101 Dothideomycetes genomes: a test case for predicting lifestyles and emergence of pathogens.</title>
        <authorList>
            <person name="Haridas S."/>
            <person name="Albert R."/>
            <person name="Binder M."/>
            <person name="Bloem J."/>
            <person name="Labutti K."/>
            <person name="Salamov A."/>
            <person name="Andreopoulos B."/>
            <person name="Baker S."/>
            <person name="Barry K."/>
            <person name="Bills G."/>
            <person name="Bluhm B."/>
            <person name="Cannon C."/>
            <person name="Castanera R."/>
            <person name="Culley D."/>
            <person name="Daum C."/>
            <person name="Ezra D."/>
            <person name="Gonzalez J."/>
            <person name="Henrissat B."/>
            <person name="Kuo A."/>
            <person name="Liang C."/>
            <person name="Lipzen A."/>
            <person name="Lutzoni F."/>
            <person name="Magnuson J."/>
            <person name="Mondo S."/>
            <person name="Nolan M."/>
            <person name="Ohm R."/>
            <person name="Pangilinan J."/>
            <person name="Park H.-J."/>
            <person name="Ramirez L."/>
            <person name="Alfaro M."/>
            <person name="Sun H."/>
            <person name="Tritt A."/>
            <person name="Yoshinaga Y."/>
            <person name="Zwiers L.-H."/>
            <person name="Turgeon B."/>
            <person name="Goodwin S."/>
            <person name="Spatafora J."/>
            <person name="Crous P."/>
            <person name="Grigoriev I."/>
        </authorList>
    </citation>
    <scope>NUCLEOTIDE SEQUENCE</scope>
    <source>
        <strain evidence="2">CBS 123094</strain>
    </source>
</reference>
<accession>A0A6A5VXJ0</accession>
<keyword evidence="1" id="KW-0812">Transmembrane</keyword>
<evidence type="ECO:0000313" key="3">
    <source>
        <dbReference type="Proteomes" id="UP000799779"/>
    </source>
</evidence>
<dbReference type="PANTHER" id="PTHR35394:SF5">
    <property type="entry name" value="DUF3176 DOMAIN-CONTAINING PROTEIN"/>
    <property type="match status" value="1"/>
</dbReference>
<feature type="transmembrane region" description="Helical" evidence="1">
    <location>
        <begin position="71"/>
        <end position="90"/>
    </location>
</feature>
<dbReference type="AlphaFoldDB" id="A0A6A5VXJ0"/>
<proteinExistence type="predicted"/>
<gene>
    <name evidence="2" type="ORF">P154DRAFT_588469</name>
</gene>
<name>A0A6A5VXJ0_9PLEO</name>
<dbReference type="Proteomes" id="UP000799779">
    <property type="component" value="Unassembled WGS sequence"/>
</dbReference>
<sequence length="140" mass="16008">MDFTSAGKTLVYPTNYDPADTPVMDPLFNSTDLGTTFARIAQSLTTQLRNITITMMEGSTQRFVIHVQVKWIFLTFPILLTVIGSVYVVLTIAESVKMKMPVWKGNTLSTLLFGFDQEIQQYMREILFLHYGKLMNRVDE</sequence>
<dbReference type="OrthoDB" id="5376804at2759"/>
<keyword evidence="1" id="KW-0472">Membrane</keyword>
<keyword evidence="1" id="KW-1133">Transmembrane helix</keyword>